<dbReference type="Gene3D" id="1.20.272.10">
    <property type="match status" value="1"/>
</dbReference>
<accession>A0ABR2YUV3</accession>
<dbReference type="Proteomes" id="UP001491310">
    <property type="component" value="Unassembled WGS sequence"/>
</dbReference>
<proteinExistence type="predicted"/>
<dbReference type="EMBL" id="JALJOT010000005">
    <property type="protein sequence ID" value="KAK9915160.1"/>
    <property type="molecule type" value="Genomic_DNA"/>
</dbReference>
<comment type="caution">
    <text evidence="2">The sequence shown here is derived from an EMBL/GenBank/DDBJ whole genome shotgun (WGS) entry which is preliminary data.</text>
</comment>
<evidence type="ECO:0000256" key="1">
    <source>
        <dbReference type="SAM" id="MobiDB-lite"/>
    </source>
</evidence>
<gene>
    <name evidence="2" type="ORF">WJX75_005443</name>
</gene>
<feature type="region of interest" description="Disordered" evidence="1">
    <location>
        <begin position="1"/>
        <end position="36"/>
    </location>
</feature>
<keyword evidence="3" id="KW-1185">Reference proteome</keyword>
<evidence type="ECO:0000313" key="2">
    <source>
        <dbReference type="EMBL" id="KAK9915160.1"/>
    </source>
</evidence>
<name>A0ABR2YUV3_9CHLO</name>
<organism evidence="2 3">
    <name type="scientific">Coccomyxa subellipsoidea</name>
    <dbReference type="NCBI Taxonomy" id="248742"/>
    <lineage>
        <taxon>Eukaryota</taxon>
        <taxon>Viridiplantae</taxon>
        <taxon>Chlorophyta</taxon>
        <taxon>core chlorophytes</taxon>
        <taxon>Trebouxiophyceae</taxon>
        <taxon>Trebouxiophyceae incertae sedis</taxon>
        <taxon>Coccomyxaceae</taxon>
        <taxon>Coccomyxa</taxon>
    </lineage>
</organism>
<evidence type="ECO:0000313" key="3">
    <source>
        <dbReference type="Proteomes" id="UP001491310"/>
    </source>
</evidence>
<sequence>MGLPNAFALLQQSGKRKPTEPSPRDGASANKKQKFSAVDKNLSESSFEDCNAFAHMMQKQRERSQTWSFFLGRHPDGAYYWHIWRDKHLAADAKATGGEKADAGLDHATQQRLIASAKWSATVQVPLAALECRCEGSTATAADTKVTMKLLTDIQPGPEDSLRALGNEGSAQSPSGRAWEYTGTSGLLKSALQKNVRLGRADAAVRVALHLLKLDASELLRRACIICLEDALLHPSLPLLVWLMAAVPKGYAMGRMLALACLTIIHELASVPVRDHQSPGPAAGTSSSPGVQLAAAASNLVRCILLRAAYGGMGGDVSMLQKFAGSWKYRFESSETLAILKAASTCQQSLQLDAQPDAAWLAYLHQRLSTTAGNGLQQLRGMEPGDIPLSAVDFHISNILENLLNNRDIITAALAAGRDPLQIMRDAIWLFSSSINARTWVQEPDQESQEQRRVRRSRLEAVWKVAAPPAKAYARQYVKARFREL</sequence>
<reference evidence="2 3" key="1">
    <citation type="journal article" date="2024" name="Nat. Commun.">
        <title>Phylogenomics reveals the evolutionary origins of lichenization in chlorophyte algae.</title>
        <authorList>
            <person name="Puginier C."/>
            <person name="Libourel C."/>
            <person name="Otte J."/>
            <person name="Skaloud P."/>
            <person name="Haon M."/>
            <person name="Grisel S."/>
            <person name="Petersen M."/>
            <person name="Berrin J.G."/>
            <person name="Delaux P.M."/>
            <person name="Dal Grande F."/>
            <person name="Keller J."/>
        </authorList>
    </citation>
    <scope>NUCLEOTIDE SEQUENCE [LARGE SCALE GENOMIC DNA]</scope>
    <source>
        <strain evidence="2 3">SAG 216-7</strain>
    </source>
</reference>
<protein>
    <submittedName>
        <fullName evidence="2">Uncharacterized protein</fullName>
    </submittedName>
</protein>